<evidence type="ECO:0000313" key="3">
    <source>
        <dbReference type="Proteomes" id="UP000238217"/>
    </source>
</evidence>
<dbReference type="EMBL" id="PVTY01000003">
    <property type="protein sequence ID" value="PRZ18178.1"/>
    <property type="molecule type" value="Genomic_DNA"/>
</dbReference>
<dbReference type="Proteomes" id="UP000238217">
    <property type="component" value="Unassembled WGS sequence"/>
</dbReference>
<keyword evidence="1" id="KW-0812">Transmembrane</keyword>
<evidence type="ECO:0000313" key="2">
    <source>
        <dbReference type="EMBL" id="PRZ18178.1"/>
    </source>
</evidence>
<name>A0A2T0YRI5_9MICC</name>
<reference evidence="2 3" key="1">
    <citation type="submission" date="2018-03" db="EMBL/GenBank/DDBJ databases">
        <title>Comparative analysis of microorganisms from saline springs in Andes Mountain Range, Colombia.</title>
        <authorList>
            <person name="Rubin E."/>
        </authorList>
    </citation>
    <scope>NUCLEOTIDE SEQUENCE [LARGE SCALE GENOMIC DNA]</scope>
    <source>
        <strain evidence="2 3">CG 35</strain>
    </source>
</reference>
<organism evidence="2 3">
    <name type="scientific">Nesterenkonia sandarakina</name>
    <dbReference type="NCBI Taxonomy" id="272918"/>
    <lineage>
        <taxon>Bacteria</taxon>
        <taxon>Bacillati</taxon>
        <taxon>Actinomycetota</taxon>
        <taxon>Actinomycetes</taxon>
        <taxon>Micrococcales</taxon>
        <taxon>Micrococcaceae</taxon>
        <taxon>Nesterenkonia</taxon>
    </lineage>
</organism>
<feature type="transmembrane region" description="Helical" evidence="1">
    <location>
        <begin position="60"/>
        <end position="83"/>
    </location>
</feature>
<dbReference type="AlphaFoldDB" id="A0A2T0YRI5"/>
<keyword evidence="1" id="KW-1133">Transmembrane helix</keyword>
<gene>
    <name evidence="2" type="ORF">BCL67_103164</name>
</gene>
<keyword evidence="1" id="KW-0472">Membrane</keyword>
<sequence length="85" mass="8857">MYRRRLSAALVLLGLAVVSPVFLWDYNDDGALGSPWLLGAPLACGLAGAAFALWGRSVGLAVVSVMVGILVLPAWIFIVYAVAGP</sequence>
<dbReference type="RefSeq" id="WP_106122067.1">
    <property type="nucleotide sequence ID" value="NZ_PVTY01000003.1"/>
</dbReference>
<comment type="caution">
    <text evidence="2">The sequence shown here is derived from an EMBL/GenBank/DDBJ whole genome shotgun (WGS) entry which is preliminary data.</text>
</comment>
<evidence type="ECO:0000256" key="1">
    <source>
        <dbReference type="SAM" id="Phobius"/>
    </source>
</evidence>
<proteinExistence type="predicted"/>
<protein>
    <submittedName>
        <fullName evidence="2">Uncharacterized protein</fullName>
    </submittedName>
</protein>
<keyword evidence="3" id="KW-1185">Reference proteome</keyword>
<feature type="transmembrane region" description="Helical" evidence="1">
    <location>
        <begin position="33"/>
        <end position="53"/>
    </location>
</feature>
<accession>A0A2T0YRI5</accession>